<gene>
    <name evidence="3" type="ORF">N657DRAFT_577590</name>
</gene>
<dbReference type="InterPro" id="IPR038305">
    <property type="entry name" value="HeLo_sf"/>
</dbReference>
<dbReference type="Proteomes" id="UP001302602">
    <property type="component" value="Unassembled WGS sequence"/>
</dbReference>
<feature type="domain" description="Prion-inhibition and propagation HeLo" evidence="2">
    <location>
        <begin position="15"/>
        <end position="241"/>
    </location>
</feature>
<reference evidence="3" key="1">
    <citation type="journal article" date="2023" name="Mol. Phylogenet. Evol.">
        <title>Genome-scale phylogeny and comparative genomics of the fungal order Sordariales.</title>
        <authorList>
            <person name="Hensen N."/>
            <person name="Bonometti L."/>
            <person name="Westerberg I."/>
            <person name="Brannstrom I.O."/>
            <person name="Guillou S."/>
            <person name="Cros-Aarteil S."/>
            <person name="Calhoun S."/>
            <person name="Haridas S."/>
            <person name="Kuo A."/>
            <person name="Mondo S."/>
            <person name="Pangilinan J."/>
            <person name="Riley R."/>
            <person name="LaButti K."/>
            <person name="Andreopoulos B."/>
            <person name="Lipzen A."/>
            <person name="Chen C."/>
            <person name="Yan M."/>
            <person name="Daum C."/>
            <person name="Ng V."/>
            <person name="Clum A."/>
            <person name="Steindorff A."/>
            <person name="Ohm R.A."/>
            <person name="Martin F."/>
            <person name="Silar P."/>
            <person name="Natvig D.O."/>
            <person name="Lalanne C."/>
            <person name="Gautier V."/>
            <person name="Ament-Velasquez S.L."/>
            <person name="Kruys A."/>
            <person name="Hutchinson M.I."/>
            <person name="Powell A.J."/>
            <person name="Barry K."/>
            <person name="Miller A.N."/>
            <person name="Grigoriev I.V."/>
            <person name="Debuchy R."/>
            <person name="Gladieux P."/>
            <person name="Hiltunen Thoren M."/>
            <person name="Johannesson H."/>
        </authorList>
    </citation>
    <scope>NUCLEOTIDE SEQUENCE</scope>
    <source>
        <strain evidence="3">CBS 731.68</strain>
    </source>
</reference>
<keyword evidence="4" id="KW-1185">Reference proteome</keyword>
<dbReference type="Gene3D" id="1.20.120.1020">
    <property type="entry name" value="Prion-inhibition and propagation, HeLo domain"/>
    <property type="match status" value="1"/>
</dbReference>
<proteinExistence type="predicted"/>
<dbReference type="InterPro" id="IPR029498">
    <property type="entry name" value="HeLo_dom"/>
</dbReference>
<comment type="caution">
    <text evidence="3">The sequence shown here is derived from an EMBL/GenBank/DDBJ whole genome shotgun (WGS) entry which is preliminary data.</text>
</comment>
<dbReference type="Pfam" id="PF14479">
    <property type="entry name" value="HeLo"/>
    <property type="match status" value="1"/>
</dbReference>
<dbReference type="AlphaFoldDB" id="A0AAN6TVH5"/>
<dbReference type="InterPro" id="IPR011009">
    <property type="entry name" value="Kinase-like_dom_sf"/>
</dbReference>
<evidence type="ECO:0000313" key="3">
    <source>
        <dbReference type="EMBL" id="KAK4121517.1"/>
    </source>
</evidence>
<dbReference type="PANTHER" id="PTHR37542:SF3">
    <property type="entry name" value="PRION-INHIBITION AND PROPAGATION HELO DOMAIN-CONTAINING PROTEIN"/>
    <property type="match status" value="1"/>
</dbReference>
<dbReference type="EMBL" id="MU853233">
    <property type="protein sequence ID" value="KAK4121517.1"/>
    <property type="molecule type" value="Genomic_DNA"/>
</dbReference>
<evidence type="ECO:0000256" key="1">
    <source>
        <dbReference type="SAM" id="MobiDB-lite"/>
    </source>
</evidence>
<evidence type="ECO:0000259" key="2">
    <source>
        <dbReference type="Pfam" id="PF14479"/>
    </source>
</evidence>
<reference evidence="3" key="2">
    <citation type="submission" date="2023-05" db="EMBL/GenBank/DDBJ databases">
        <authorList>
            <consortium name="Lawrence Berkeley National Laboratory"/>
            <person name="Steindorff A."/>
            <person name="Hensen N."/>
            <person name="Bonometti L."/>
            <person name="Westerberg I."/>
            <person name="Brannstrom I.O."/>
            <person name="Guillou S."/>
            <person name="Cros-Aarteil S."/>
            <person name="Calhoun S."/>
            <person name="Haridas S."/>
            <person name="Kuo A."/>
            <person name="Mondo S."/>
            <person name="Pangilinan J."/>
            <person name="Riley R."/>
            <person name="Labutti K."/>
            <person name="Andreopoulos B."/>
            <person name="Lipzen A."/>
            <person name="Chen C."/>
            <person name="Yanf M."/>
            <person name="Daum C."/>
            <person name="Ng V."/>
            <person name="Clum A."/>
            <person name="Ohm R."/>
            <person name="Martin F."/>
            <person name="Silar P."/>
            <person name="Natvig D."/>
            <person name="Lalanne C."/>
            <person name="Gautier V."/>
            <person name="Ament-Velasquez S.L."/>
            <person name="Kruys A."/>
            <person name="Hutchinson M.I."/>
            <person name="Powell A.J."/>
            <person name="Barry K."/>
            <person name="Miller A.N."/>
            <person name="Grigoriev I.V."/>
            <person name="Debuchy R."/>
            <person name="Gladieux P."/>
            <person name="Thoren M.H."/>
            <person name="Johannesson H."/>
        </authorList>
    </citation>
    <scope>NUCLEOTIDE SEQUENCE</scope>
    <source>
        <strain evidence="3">CBS 731.68</strain>
    </source>
</reference>
<evidence type="ECO:0000313" key="4">
    <source>
        <dbReference type="Proteomes" id="UP001302602"/>
    </source>
</evidence>
<name>A0AAN6TVH5_9PEZI</name>
<protein>
    <recommendedName>
        <fullName evidence="2">Prion-inhibition and propagation HeLo domain-containing protein</fullName>
    </recommendedName>
</protein>
<sequence length="679" mass="75117">IMEPGTYIAIAQIAFQGACVAVKAFRNGLSFSQDAERLVLGLEVERFRLHIWGENAGLAPPEGQPVTLPNRLLPICEILKDYLEQIERLVKDADDLTNRYGLLPTQEAPTKSALVRQLVDRMQRSIQSSKVKLAAVGATEDEEDEEQKKEAESGHLVAQAAAGQDDVGLSSPRRTTSTWKKIRWAVRDLEKFECLVKDLGHRINKLNDLLTEAQQRKTREDNYRVNMVVVGSAVDEASLELIRAAVRGEPDTSQVRAAVERKALTVGQGMTTESTQTQRAPLSLDMFFLPNNFGSKEFASVKHFVTVKRSDSASNPSYYLLERKPFDPSILDADKDRLASRIQRLVLLLQRPKSPDFRTPKAEGCIHDPGNSCWWIAFQYPLHVDPPTLGKTPDSTHIATRRLLLSKPKDTPVSLLTLLAPSAKFRPPLEQRLALASAFCTTLSELYLSGWLHKSIRSENILFPHAGAVLHPPPYSYAPEQMQAILSTPLVCGFDYTRHESEWATVDRARTRGQVAAAIYRHPDYQGEAAEGYKVQYDAYSVGLVLVEIAVWMPLKEKFLEATKKSLSSSSASSASASALGSDFAPQSSRATSSGVELSGDMDVFHAPHAVELKRRVIHVVESELAFRVGSLYYRAVKFCLEFADRQPDPGVADGGEVGVHPAMAFYDNVVVPLAGLVQ</sequence>
<feature type="region of interest" description="Disordered" evidence="1">
    <location>
        <begin position="135"/>
        <end position="172"/>
    </location>
</feature>
<organism evidence="3 4">
    <name type="scientific">Parathielavia appendiculata</name>
    <dbReference type="NCBI Taxonomy" id="2587402"/>
    <lineage>
        <taxon>Eukaryota</taxon>
        <taxon>Fungi</taxon>
        <taxon>Dikarya</taxon>
        <taxon>Ascomycota</taxon>
        <taxon>Pezizomycotina</taxon>
        <taxon>Sordariomycetes</taxon>
        <taxon>Sordariomycetidae</taxon>
        <taxon>Sordariales</taxon>
        <taxon>Chaetomiaceae</taxon>
        <taxon>Parathielavia</taxon>
    </lineage>
</organism>
<feature type="non-terminal residue" evidence="3">
    <location>
        <position position="1"/>
    </location>
</feature>
<dbReference type="SUPFAM" id="SSF56112">
    <property type="entry name" value="Protein kinase-like (PK-like)"/>
    <property type="match status" value="1"/>
</dbReference>
<accession>A0AAN6TVH5</accession>
<dbReference type="GeneID" id="87826029"/>
<dbReference type="Gene3D" id="1.10.510.10">
    <property type="entry name" value="Transferase(Phosphotransferase) domain 1"/>
    <property type="match status" value="1"/>
</dbReference>
<dbReference type="PANTHER" id="PTHR37542">
    <property type="entry name" value="HELO DOMAIN-CONTAINING PROTEIN-RELATED"/>
    <property type="match status" value="1"/>
</dbReference>
<dbReference type="RefSeq" id="XP_062645288.1">
    <property type="nucleotide sequence ID" value="XM_062789259.1"/>
</dbReference>